<dbReference type="PRINTS" id="PR00368">
    <property type="entry name" value="FADPNR"/>
</dbReference>
<accession>A0A7X4H8H4</accession>
<comment type="similarity">
    <text evidence="2">Belongs to the NADH dehydrogenase family.</text>
</comment>
<protein>
    <submittedName>
        <fullName evidence="7">FAD-dependent oxidoreductase</fullName>
    </submittedName>
</protein>
<gene>
    <name evidence="7" type="ORF">GTP77_02505</name>
</gene>
<feature type="domain" description="FAD/NAD(P)-binding" evidence="6">
    <location>
        <begin position="3"/>
        <end position="335"/>
    </location>
</feature>
<dbReference type="InterPro" id="IPR023753">
    <property type="entry name" value="FAD/NAD-binding_dom"/>
</dbReference>
<reference evidence="7 8" key="1">
    <citation type="submission" date="2019-12" db="EMBL/GenBank/DDBJ databases">
        <title>Novel species isolated from a subtropical stream in China.</title>
        <authorList>
            <person name="Lu H."/>
        </authorList>
    </citation>
    <scope>NUCLEOTIDE SEQUENCE [LARGE SCALE GENOMIC DNA]</scope>
    <source>
        <strain evidence="7 8">FT127W</strain>
    </source>
</reference>
<comment type="caution">
    <text evidence="7">The sequence shown here is derived from an EMBL/GenBank/DDBJ whole genome shotgun (WGS) entry which is preliminary data.</text>
</comment>
<keyword evidence="3" id="KW-0285">Flavoprotein</keyword>
<evidence type="ECO:0000313" key="8">
    <source>
        <dbReference type="Proteomes" id="UP000450676"/>
    </source>
</evidence>
<evidence type="ECO:0000256" key="4">
    <source>
        <dbReference type="ARBA" id="ARBA00022827"/>
    </source>
</evidence>
<evidence type="ECO:0000256" key="1">
    <source>
        <dbReference type="ARBA" id="ARBA00001974"/>
    </source>
</evidence>
<dbReference type="InterPro" id="IPR051169">
    <property type="entry name" value="NADH-Q_oxidoreductase"/>
</dbReference>
<keyword evidence="4" id="KW-0274">FAD</keyword>
<keyword evidence="5" id="KW-0560">Oxidoreductase</keyword>
<dbReference type="GO" id="GO:0019646">
    <property type="term" value="P:aerobic electron transport chain"/>
    <property type="evidence" value="ECO:0007669"/>
    <property type="project" value="TreeGrafter"/>
</dbReference>
<evidence type="ECO:0000313" key="7">
    <source>
        <dbReference type="EMBL" id="MYN06203.1"/>
    </source>
</evidence>
<sequence>MQSIVIVGGGAGGLELATRLGDTLGRKGQARVILVDRSPTHFWKPLLHTVASGKRDPQVYQIEYSAQAAAHGFTFMHAELRSVDRAARTLELAPCLSDEEGGAPAVRVQGYTTLVLALGAVTNFYGVPGAAEHVCTLDNVREAKGFYRRFFGACVRASEGGGKEGSAVNVVIVGGGATGVELAAELGYSARALAKYKIHTLDPARDVRITILERGPRLLPHLPLEQSARAEAYLRSRGIEICTGTGVTQVDADRVHMGEGTVRPASLTLWAAGVEGPAIVGTLGLQLSRMRQIMVKATLQSVDDPNVFAIGDCASFVCPVKGAAPPRAQVAHQQAVFLAKSLARALAAPRGGKRAAQPLHEFSYRDYGSLVSLGPVAAVGVLLGGAFGSKLPVSGGFAHLLYGLMYQKHLMALHGFVRAAAVTLADWLRKRISPSVKLH</sequence>
<dbReference type="Pfam" id="PF07992">
    <property type="entry name" value="Pyr_redox_2"/>
    <property type="match status" value="1"/>
</dbReference>
<evidence type="ECO:0000256" key="2">
    <source>
        <dbReference type="ARBA" id="ARBA00005272"/>
    </source>
</evidence>
<evidence type="ECO:0000256" key="5">
    <source>
        <dbReference type="ARBA" id="ARBA00023002"/>
    </source>
</evidence>
<dbReference type="EMBL" id="WWCU01000002">
    <property type="protein sequence ID" value="MYN06203.1"/>
    <property type="molecule type" value="Genomic_DNA"/>
</dbReference>
<dbReference type="SUPFAM" id="SSF51905">
    <property type="entry name" value="FAD/NAD(P)-binding domain"/>
    <property type="match status" value="2"/>
</dbReference>
<dbReference type="RefSeq" id="WP_161070591.1">
    <property type="nucleotide sequence ID" value="NZ_WWCU01000002.1"/>
</dbReference>
<proteinExistence type="inferred from homology"/>
<dbReference type="Gene3D" id="3.50.50.100">
    <property type="match status" value="1"/>
</dbReference>
<evidence type="ECO:0000259" key="6">
    <source>
        <dbReference type="Pfam" id="PF07992"/>
    </source>
</evidence>
<organism evidence="7 8">
    <name type="scientific">Pseudoduganella aquatica</name>
    <dbReference type="NCBI Taxonomy" id="2660641"/>
    <lineage>
        <taxon>Bacteria</taxon>
        <taxon>Pseudomonadati</taxon>
        <taxon>Pseudomonadota</taxon>
        <taxon>Betaproteobacteria</taxon>
        <taxon>Burkholderiales</taxon>
        <taxon>Oxalobacteraceae</taxon>
        <taxon>Telluria group</taxon>
        <taxon>Pseudoduganella</taxon>
    </lineage>
</organism>
<dbReference type="Proteomes" id="UP000450676">
    <property type="component" value="Unassembled WGS sequence"/>
</dbReference>
<dbReference type="PANTHER" id="PTHR42913:SF3">
    <property type="entry name" value="64 KDA MITOCHONDRIAL NADH DEHYDROGENASE (EUROFUNG)"/>
    <property type="match status" value="1"/>
</dbReference>
<dbReference type="PRINTS" id="PR00411">
    <property type="entry name" value="PNDRDTASEI"/>
</dbReference>
<dbReference type="AlphaFoldDB" id="A0A7X4H8H4"/>
<dbReference type="GO" id="GO:0003955">
    <property type="term" value="F:NAD(P)H dehydrogenase (quinone) activity"/>
    <property type="evidence" value="ECO:0007669"/>
    <property type="project" value="TreeGrafter"/>
</dbReference>
<evidence type="ECO:0000256" key="3">
    <source>
        <dbReference type="ARBA" id="ARBA00022630"/>
    </source>
</evidence>
<dbReference type="InterPro" id="IPR036188">
    <property type="entry name" value="FAD/NAD-bd_sf"/>
</dbReference>
<comment type="cofactor">
    <cofactor evidence="1">
        <name>FAD</name>
        <dbReference type="ChEBI" id="CHEBI:57692"/>
    </cofactor>
</comment>
<dbReference type="PANTHER" id="PTHR42913">
    <property type="entry name" value="APOPTOSIS-INDUCING FACTOR 1"/>
    <property type="match status" value="1"/>
</dbReference>
<name>A0A7X4H8H4_9BURK</name>
<keyword evidence="8" id="KW-1185">Reference proteome</keyword>